<proteinExistence type="predicted"/>
<dbReference type="RefSeq" id="WP_189503081.1">
    <property type="nucleotide sequence ID" value="NZ_BMZQ01000001.1"/>
</dbReference>
<dbReference type="EMBL" id="BMZQ01000001">
    <property type="protein sequence ID" value="GHD12970.1"/>
    <property type="molecule type" value="Genomic_DNA"/>
</dbReference>
<name>A0A8J3GLQ3_9HYPH</name>
<comment type="caution">
    <text evidence="1">The sequence shown here is derived from an EMBL/GenBank/DDBJ whole genome shotgun (WGS) entry which is preliminary data.</text>
</comment>
<reference evidence="1" key="2">
    <citation type="submission" date="2020-09" db="EMBL/GenBank/DDBJ databases">
        <authorList>
            <person name="Sun Q."/>
            <person name="Kim S."/>
        </authorList>
    </citation>
    <scope>NUCLEOTIDE SEQUENCE</scope>
    <source>
        <strain evidence="1">KCTC 42249</strain>
    </source>
</reference>
<dbReference type="Pfam" id="PF07309">
    <property type="entry name" value="FlaF"/>
    <property type="match status" value="1"/>
</dbReference>
<accession>A0A8J3GLQ3</accession>
<dbReference type="Proteomes" id="UP000630142">
    <property type="component" value="Unassembled WGS sequence"/>
</dbReference>
<organism evidence="1 2">
    <name type="scientific">Tianweitania populi</name>
    <dbReference type="NCBI Taxonomy" id="1607949"/>
    <lineage>
        <taxon>Bacteria</taxon>
        <taxon>Pseudomonadati</taxon>
        <taxon>Pseudomonadota</taxon>
        <taxon>Alphaproteobacteria</taxon>
        <taxon>Hyphomicrobiales</taxon>
        <taxon>Phyllobacteriaceae</taxon>
        <taxon>Tianweitania</taxon>
    </lineage>
</organism>
<evidence type="ECO:0000313" key="1">
    <source>
        <dbReference type="EMBL" id="GHD12970.1"/>
    </source>
</evidence>
<keyword evidence="1" id="KW-0966">Cell projection</keyword>
<dbReference type="AlphaFoldDB" id="A0A8J3GLQ3"/>
<gene>
    <name evidence="1" type="ORF">GCM10016234_17960</name>
</gene>
<protein>
    <submittedName>
        <fullName evidence="1">Flagellar FlaF family protein</fullName>
    </submittedName>
</protein>
<dbReference type="GO" id="GO:0044781">
    <property type="term" value="P:bacterial-type flagellum organization"/>
    <property type="evidence" value="ECO:0007669"/>
    <property type="project" value="InterPro"/>
</dbReference>
<sequence>MYQFSYADIPADTIADARDRERQLLSRSIELLQDAREAGPRSRQAVEAALFVHRIWTSFVGDLQAPENSTPQDLRDHLIAVGSWLMAESEALRLGRSADIDGLIDASRTIRDGLN</sequence>
<keyword evidence="1" id="KW-0282">Flagellum</keyword>
<keyword evidence="2" id="KW-1185">Reference proteome</keyword>
<dbReference type="NCBIfam" id="NF009434">
    <property type="entry name" value="PRK12793.1"/>
    <property type="match status" value="1"/>
</dbReference>
<reference evidence="1" key="1">
    <citation type="journal article" date="2014" name="Int. J. Syst. Evol. Microbiol.">
        <title>Complete genome sequence of Corynebacterium casei LMG S-19264T (=DSM 44701T), isolated from a smear-ripened cheese.</title>
        <authorList>
            <consortium name="US DOE Joint Genome Institute (JGI-PGF)"/>
            <person name="Walter F."/>
            <person name="Albersmeier A."/>
            <person name="Kalinowski J."/>
            <person name="Ruckert C."/>
        </authorList>
    </citation>
    <scope>NUCLEOTIDE SEQUENCE</scope>
    <source>
        <strain evidence="1">KCTC 42249</strain>
    </source>
</reference>
<evidence type="ECO:0000313" key="2">
    <source>
        <dbReference type="Proteomes" id="UP000630142"/>
    </source>
</evidence>
<dbReference type="InterPro" id="IPR010845">
    <property type="entry name" value="FlaF"/>
</dbReference>
<keyword evidence="1" id="KW-0969">Cilium</keyword>